<evidence type="ECO:0000259" key="6">
    <source>
        <dbReference type="PROSITE" id="PS50977"/>
    </source>
</evidence>
<dbReference type="Pfam" id="PF02909">
    <property type="entry name" value="TetR_C_1"/>
    <property type="match status" value="1"/>
</dbReference>
<evidence type="ECO:0000313" key="7">
    <source>
        <dbReference type="EMBL" id="GAA3593910.1"/>
    </source>
</evidence>
<dbReference type="Gene3D" id="1.10.357.10">
    <property type="entry name" value="Tetracycline Repressor, domain 2"/>
    <property type="match status" value="1"/>
</dbReference>
<feature type="DNA-binding region" description="H-T-H motif" evidence="4">
    <location>
        <begin position="60"/>
        <end position="79"/>
    </location>
</feature>
<evidence type="ECO:0000256" key="2">
    <source>
        <dbReference type="ARBA" id="ARBA00023125"/>
    </source>
</evidence>
<protein>
    <submittedName>
        <fullName evidence="7">TetR/AcrR family transcriptional regulator</fullName>
    </submittedName>
</protein>
<evidence type="ECO:0000256" key="3">
    <source>
        <dbReference type="ARBA" id="ARBA00023163"/>
    </source>
</evidence>
<evidence type="ECO:0000256" key="1">
    <source>
        <dbReference type="ARBA" id="ARBA00023015"/>
    </source>
</evidence>
<dbReference type="InterPro" id="IPR004111">
    <property type="entry name" value="Repressor_TetR_C"/>
</dbReference>
<sequence length="290" mass="31434">MYRTHVTVEYSGKGDPARSLALLWRTSERTSRKGKPELSVDRIVRAAIEVADAEGLSALSMRRVAERLGVGTMSLYTYVPGKPELFDVMLDTVYGESARPGDVPGGWRVRLEQIARENWALYLRHPWLLQVAASRPVLGPNVTAKYDYELRAVDGIGLSDLEMDSVITLVTGFVHGAARGAVEAAQAESQTGMSDEQWWAAHAPFFSRIADYGRYPVAARVGQAAGEALNAAYSPEHAFEFGLQRVLDGVEALVNGRPQPGDTQPDSARPDGAQPDSPQPDGAQPDSALS</sequence>
<keyword evidence="8" id="KW-1185">Reference proteome</keyword>
<dbReference type="SUPFAM" id="SSF48498">
    <property type="entry name" value="Tetracyclin repressor-like, C-terminal domain"/>
    <property type="match status" value="1"/>
</dbReference>
<dbReference type="SUPFAM" id="SSF46689">
    <property type="entry name" value="Homeodomain-like"/>
    <property type="match status" value="1"/>
</dbReference>
<dbReference type="Gene3D" id="1.10.10.60">
    <property type="entry name" value="Homeodomain-like"/>
    <property type="match status" value="1"/>
</dbReference>
<dbReference type="PROSITE" id="PS50977">
    <property type="entry name" value="HTH_TETR_2"/>
    <property type="match status" value="1"/>
</dbReference>
<dbReference type="PANTHER" id="PTHR30055:SF151">
    <property type="entry name" value="TRANSCRIPTIONAL REGULATORY PROTEIN"/>
    <property type="match status" value="1"/>
</dbReference>
<evidence type="ECO:0000313" key="8">
    <source>
        <dbReference type="Proteomes" id="UP001500630"/>
    </source>
</evidence>
<evidence type="ECO:0000256" key="4">
    <source>
        <dbReference type="PROSITE-ProRule" id="PRU00335"/>
    </source>
</evidence>
<reference evidence="8" key="1">
    <citation type="journal article" date="2019" name="Int. J. Syst. Evol. Microbiol.">
        <title>The Global Catalogue of Microorganisms (GCM) 10K type strain sequencing project: providing services to taxonomists for standard genome sequencing and annotation.</title>
        <authorList>
            <consortium name="The Broad Institute Genomics Platform"/>
            <consortium name="The Broad Institute Genome Sequencing Center for Infectious Disease"/>
            <person name="Wu L."/>
            <person name="Ma J."/>
        </authorList>
    </citation>
    <scope>NUCLEOTIDE SEQUENCE [LARGE SCALE GENOMIC DNA]</scope>
    <source>
        <strain evidence="8">JCM 17326</strain>
    </source>
</reference>
<feature type="domain" description="HTH tetR-type" evidence="6">
    <location>
        <begin position="37"/>
        <end position="97"/>
    </location>
</feature>
<feature type="region of interest" description="Disordered" evidence="5">
    <location>
        <begin position="253"/>
        <end position="290"/>
    </location>
</feature>
<gene>
    <name evidence="7" type="ORF">GCM10022419_091260</name>
</gene>
<name>A0ABP6Z3N4_9ACTN</name>
<dbReference type="InterPro" id="IPR009057">
    <property type="entry name" value="Homeodomain-like_sf"/>
</dbReference>
<keyword evidence="1" id="KW-0805">Transcription regulation</keyword>
<dbReference type="EMBL" id="BAABDQ010000028">
    <property type="protein sequence ID" value="GAA3593910.1"/>
    <property type="molecule type" value="Genomic_DNA"/>
</dbReference>
<evidence type="ECO:0000256" key="5">
    <source>
        <dbReference type="SAM" id="MobiDB-lite"/>
    </source>
</evidence>
<keyword evidence="2 4" id="KW-0238">DNA-binding</keyword>
<dbReference type="InterPro" id="IPR050109">
    <property type="entry name" value="HTH-type_TetR-like_transc_reg"/>
</dbReference>
<keyword evidence="3" id="KW-0804">Transcription</keyword>
<dbReference type="Pfam" id="PF00440">
    <property type="entry name" value="TetR_N"/>
    <property type="match status" value="1"/>
</dbReference>
<accession>A0ABP6Z3N4</accession>
<dbReference type="InterPro" id="IPR001647">
    <property type="entry name" value="HTH_TetR"/>
</dbReference>
<dbReference type="InterPro" id="IPR036271">
    <property type="entry name" value="Tet_transcr_reg_TetR-rel_C_sf"/>
</dbReference>
<dbReference type="PANTHER" id="PTHR30055">
    <property type="entry name" value="HTH-TYPE TRANSCRIPTIONAL REGULATOR RUTR"/>
    <property type="match status" value="1"/>
</dbReference>
<comment type="caution">
    <text evidence="7">The sequence shown here is derived from an EMBL/GenBank/DDBJ whole genome shotgun (WGS) entry which is preliminary data.</text>
</comment>
<proteinExistence type="predicted"/>
<organism evidence="7 8">
    <name type="scientific">Nonomuraea rosea</name>
    <dbReference type="NCBI Taxonomy" id="638574"/>
    <lineage>
        <taxon>Bacteria</taxon>
        <taxon>Bacillati</taxon>
        <taxon>Actinomycetota</taxon>
        <taxon>Actinomycetes</taxon>
        <taxon>Streptosporangiales</taxon>
        <taxon>Streptosporangiaceae</taxon>
        <taxon>Nonomuraea</taxon>
    </lineage>
</organism>
<dbReference type="Proteomes" id="UP001500630">
    <property type="component" value="Unassembled WGS sequence"/>
</dbReference>